<gene>
    <name evidence="1" type="ORF">BG844_32260</name>
</gene>
<evidence type="ECO:0000313" key="2">
    <source>
        <dbReference type="Proteomes" id="UP000182486"/>
    </source>
</evidence>
<comment type="caution">
    <text evidence="1">The sequence shown here is derived from an EMBL/GenBank/DDBJ whole genome shotgun (WGS) entry which is preliminary data.</text>
</comment>
<evidence type="ECO:0000313" key="1">
    <source>
        <dbReference type="EMBL" id="OJF10408.1"/>
    </source>
</evidence>
<organism evidence="1 2">
    <name type="scientific">Couchioplanes caeruleus subsp. caeruleus</name>
    <dbReference type="NCBI Taxonomy" id="56427"/>
    <lineage>
        <taxon>Bacteria</taxon>
        <taxon>Bacillati</taxon>
        <taxon>Actinomycetota</taxon>
        <taxon>Actinomycetes</taxon>
        <taxon>Micromonosporales</taxon>
        <taxon>Micromonosporaceae</taxon>
        <taxon>Couchioplanes</taxon>
    </lineage>
</organism>
<dbReference type="AlphaFoldDB" id="A0A1K0FCD6"/>
<proteinExistence type="predicted"/>
<dbReference type="EMBL" id="MEIA01000477">
    <property type="protein sequence ID" value="OJF10408.1"/>
    <property type="molecule type" value="Genomic_DNA"/>
</dbReference>
<reference evidence="1 2" key="1">
    <citation type="submission" date="2016-09" db="EMBL/GenBank/DDBJ databases">
        <title>Couchioplanes caeruleus draft genome sequence.</title>
        <authorList>
            <person name="Sheehan J."/>
            <person name="Caffrey P."/>
        </authorList>
    </citation>
    <scope>NUCLEOTIDE SEQUENCE [LARGE SCALE GENOMIC DNA]</scope>
    <source>
        <strain evidence="1 2">DSM 43634</strain>
    </source>
</reference>
<accession>A0A1K0FCD6</accession>
<sequence>MFALATDTAPGRPNEDFVVATPEIAVVVDGAGIPYGGCHHGVAWYAKQLGVRTLAALTQNPDISLTDGLATGIATVASMHVATCDLANPGTPCAAIGILRVGEHQVDTLALSDVSIVVDLESGLEVTCDLSIEHISGTEPDAVAGLRFGTDGHQAALADLVARQTATRNRPDGWWVAAADPDAAQYAHVRSYPRTAMRRASAFTDGATRPVDQMRCFEWSTYLDLLDKLGPAGLIQQVRAIEIADPDGERYPRTKRHDDATIAQFQPV</sequence>
<dbReference type="RefSeq" id="WP_071809148.1">
    <property type="nucleotide sequence ID" value="NZ_MEIA01000477.1"/>
</dbReference>
<evidence type="ECO:0008006" key="3">
    <source>
        <dbReference type="Google" id="ProtNLM"/>
    </source>
</evidence>
<dbReference type="Proteomes" id="UP000182486">
    <property type="component" value="Unassembled WGS sequence"/>
</dbReference>
<name>A0A1K0FCD6_9ACTN</name>
<protein>
    <recommendedName>
        <fullName evidence="3">Integrase</fullName>
    </recommendedName>
</protein>
<keyword evidence="2" id="KW-1185">Reference proteome</keyword>